<evidence type="ECO:0000256" key="2">
    <source>
        <dbReference type="ARBA" id="ARBA00005189"/>
    </source>
</evidence>
<evidence type="ECO:0000313" key="23">
    <source>
        <dbReference type="Proteomes" id="UP001055804"/>
    </source>
</evidence>
<keyword evidence="7" id="KW-0521">NADP</keyword>
<comment type="catalytic activity">
    <reaction evidence="16">
        <text>(2E)-dodecenoyl-CoA + NADPH + H(+) = dodecanoyl-CoA + NADP(+)</text>
        <dbReference type="Rhea" id="RHEA:44964"/>
        <dbReference type="ChEBI" id="CHEBI:15378"/>
        <dbReference type="ChEBI" id="CHEBI:57330"/>
        <dbReference type="ChEBI" id="CHEBI:57375"/>
        <dbReference type="ChEBI" id="CHEBI:57783"/>
        <dbReference type="ChEBI" id="CHEBI:58349"/>
    </reaction>
    <physiologicalReaction direction="left-to-right" evidence="16">
        <dbReference type="Rhea" id="RHEA:44965"/>
    </physiologicalReaction>
</comment>
<evidence type="ECO:0000256" key="11">
    <source>
        <dbReference type="ARBA" id="ARBA00023160"/>
    </source>
</evidence>
<evidence type="ECO:0000256" key="19">
    <source>
        <dbReference type="ARBA" id="ARBA00049251"/>
    </source>
</evidence>
<dbReference type="InterPro" id="IPR036291">
    <property type="entry name" value="NAD(P)-bd_dom_sf"/>
</dbReference>
<keyword evidence="5" id="KW-0597">Phosphoprotein</keyword>
<dbReference type="SUPFAM" id="SSF51735">
    <property type="entry name" value="NAD(P)-binding Rossmann-fold domains"/>
    <property type="match status" value="1"/>
</dbReference>
<accession>A0A9J6PFD2</accession>
<evidence type="ECO:0000256" key="12">
    <source>
        <dbReference type="ARBA" id="ARBA00037124"/>
    </source>
</evidence>
<dbReference type="InterPro" id="IPR052388">
    <property type="entry name" value="Peroxisomal_t2-enoyl-CoA_red"/>
</dbReference>
<comment type="similarity">
    <text evidence="3">Belongs to the short-chain dehydrogenases/reductases (SDR) family.</text>
</comment>
<keyword evidence="11" id="KW-0275">Fatty acid biosynthesis</keyword>
<evidence type="ECO:0000256" key="8">
    <source>
        <dbReference type="ARBA" id="ARBA00023002"/>
    </source>
</evidence>
<evidence type="ECO:0000256" key="9">
    <source>
        <dbReference type="ARBA" id="ARBA00023098"/>
    </source>
</evidence>
<evidence type="ECO:0000256" key="17">
    <source>
        <dbReference type="ARBA" id="ARBA00048686"/>
    </source>
</evidence>
<comment type="subcellular location">
    <subcellularLocation>
        <location evidence="1">Peroxisome</location>
    </subcellularLocation>
</comment>
<dbReference type="Proteomes" id="UP001055804">
    <property type="component" value="Unassembled WGS sequence"/>
</dbReference>
<dbReference type="GO" id="GO:0019166">
    <property type="term" value="F:trans-2-enoyl-CoA reductase (NADPH) activity"/>
    <property type="evidence" value="ECO:0007669"/>
    <property type="project" value="UniProtKB-EC"/>
</dbReference>
<organism evidence="22 23">
    <name type="scientific">Futiania mangrovi</name>
    <dbReference type="NCBI Taxonomy" id="2959716"/>
    <lineage>
        <taxon>Bacteria</taxon>
        <taxon>Pseudomonadati</taxon>
        <taxon>Pseudomonadota</taxon>
        <taxon>Alphaproteobacteria</taxon>
        <taxon>Futianiales</taxon>
        <taxon>Futianiaceae</taxon>
        <taxon>Futiania</taxon>
    </lineage>
</organism>
<keyword evidence="10" id="KW-0576">Peroxisome</keyword>
<gene>
    <name evidence="22" type="ORF">NJQ99_02795</name>
</gene>
<name>A0A9J6PFD2_9PROT</name>
<dbReference type="AlphaFoldDB" id="A0A9J6PFD2"/>
<evidence type="ECO:0000256" key="5">
    <source>
        <dbReference type="ARBA" id="ARBA00022553"/>
    </source>
</evidence>
<dbReference type="PANTHER" id="PTHR24317">
    <property type="entry name" value="PEROXISOMAL TRANS-2-ENOYL-COA REDUCTASE"/>
    <property type="match status" value="1"/>
</dbReference>
<evidence type="ECO:0000256" key="13">
    <source>
        <dbReference type="ARBA" id="ARBA00038622"/>
    </source>
</evidence>
<keyword evidence="6" id="KW-0276">Fatty acid metabolism</keyword>
<evidence type="ECO:0000256" key="16">
    <source>
        <dbReference type="ARBA" id="ARBA00047570"/>
    </source>
</evidence>
<evidence type="ECO:0000256" key="7">
    <source>
        <dbReference type="ARBA" id="ARBA00022857"/>
    </source>
</evidence>
<comment type="catalytic activity">
    <reaction evidence="19">
        <text>a (2E)-enoyl-CoA + NADPH + H(+) = a 2,3-saturated acyl-CoA + NADP(+)</text>
        <dbReference type="Rhea" id="RHEA:33763"/>
        <dbReference type="ChEBI" id="CHEBI:15378"/>
        <dbReference type="ChEBI" id="CHEBI:57783"/>
        <dbReference type="ChEBI" id="CHEBI:58349"/>
        <dbReference type="ChEBI" id="CHEBI:58856"/>
        <dbReference type="ChEBI" id="CHEBI:65111"/>
        <dbReference type="EC" id="1.3.1.38"/>
    </reaction>
    <physiologicalReaction direction="left-to-right" evidence="19">
        <dbReference type="Rhea" id="RHEA:33764"/>
    </physiologicalReaction>
</comment>
<evidence type="ECO:0000256" key="15">
    <source>
        <dbReference type="ARBA" id="ARBA00041063"/>
    </source>
</evidence>
<dbReference type="Gene3D" id="3.40.50.720">
    <property type="entry name" value="NAD(P)-binding Rossmann-like Domain"/>
    <property type="match status" value="1"/>
</dbReference>
<dbReference type="RefSeq" id="WP_269331274.1">
    <property type="nucleotide sequence ID" value="NZ_JAMZFT010000001.1"/>
</dbReference>
<dbReference type="GO" id="GO:0006633">
    <property type="term" value="P:fatty acid biosynthetic process"/>
    <property type="evidence" value="ECO:0007669"/>
    <property type="project" value="UniProtKB-KW"/>
</dbReference>
<comment type="subunit">
    <text evidence="13">Interacts with PEX5, probably required to target it into peroxisomes.</text>
</comment>
<evidence type="ECO:0000256" key="1">
    <source>
        <dbReference type="ARBA" id="ARBA00004275"/>
    </source>
</evidence>
<reference evidence="22" key="1">
    <citation type="submission" date="2022-06" db="EMBL/GenBank/DDBJ databases">
        <title>Isolation and Genomics of Futiania mangrovii gen. nov., sp. nov., a Rare and Metabolically-versatile member in the Class Alphaproteobacteria.</title>
        <authorList>
            <person name="Liu L."/>
            <person name="Huang W.-C."/>
            <person name="Pan J."/>
            <person name="Li J."/>
            <person name="Huang Y."/>
            <person name="Du H."/>
            <person name="Liu Y."/>
            <person name="Li M."/>
        </authorList>
    </citation>
    <scope>NUCLEOTIDE SEQUENCE</scope>
    <source>
        <strain evidence="22">FT118</strain>
    </source>
</reference>
<comment type="caution">
    <text evidence="22">The sequence shown here is derived from an EMBL/GenBank/DDBJ whole genome shotgun (WGS) entry which is preliminary data.</text>
</comment>
<proteinExistence type="inferred from homology"/>
<keyword evidence="23" id="KW-1185">Reference proteome</keyword>
<dbReference type="FunFam" id="3.40.50.720:FF:000084">
    <property type="entry name" value="Short-chain dehydrogenase reductase"/>
    <property type="match status" value="1"/>
</dbReference>
<dbReference type="EC" id="1.3.1.38" evidence="14"/>
<dbReference type="Pfam" id="PF13561">
    <property type="entry name" value="adh_short_C2"/>
    <property type="match status" value="1"/>
</dbReference>
<evidence type="ECO:0000313" key="22">
    <source>
        <dbReference type="EMBL" id="MCP1335327.1"/>
    </source>
</evidence>
<keyword evidence="4" id="KW-0444">Lipid biosynthesis</keyword>
<evidence type="ECO:0000256" key="20">
    <source>
        <dbReference type="ARBA" id="ARBA00049386"/>
    </source>
</evidence>
<dbReference type="PRINTS" id="PR00081">
    <property type="entry name" value="GDHRDH"/>
</dbReference>
<dbReference type="EMBL" id="JAMZFT010000001">
    <property type="protein sequence ID" value="MCP1335327.1"/>
    <property type="molecule type" value="Genomic_DNA"/>
</dbReference>
<comment type="catalytic activity">
    <reaction evidence="18">
        <text>(2E)-hexenoyl-CoA + NADPH + H(+) = hexanoyl-CoA + NADP(+)</text>
        <dbReference type="Rhea" id="RHEA:44956"/>
        <dbReference type="ChEBI" id="CHEBI:15378"/>
        <dbReference type="ChEBI" id="CHEBI:57783"/>
        <dbReference type="ChEBI" id="CHEBI:58349"/>
        <dbReference type="ChEBI" id="CHEBI:62077"/>
        <dbReference type="ChEBI" id="CHEBI:62620"/>
    </reaction>
    <physiologicalReaction direction="left-to-right" evidence="18">
        <dbReference type="Rhea" id="RHEA:44957"/>
    </physiologicalReaction>
</comment>
<comment type="catalytic activity">
    <reaction evidence="17">
        <text>(2E)-tetradecenoyl-CoA + NADPH + H(+) = tetradecanoyl-CoA + NADP(+)</text>
        <dbReference type="Rhea" id="RHEA:44968"/>
        <dbReference type="ChEBI" id="CHEBI:15378"/>
        <dbReference type="ChEBI" id="CHEBI:57385"/>
        <dbReference type="ChEBI" id="CHEBI:57783"/>
        <dbReference type="ChEBI" id="CHEBI:58349"/>
        <dbReference type="ChEBI" id="CHEBI:61405"/>
    </reaction>
    <physiologicalReaction direction="left-to-right" evidence="17">
        <dbReference type="Rhea" id="RHEA:44969"/>
    </physiologicalReaction>
</comment>
<evidence type="ECO:0000256" key="6">
    <source>
        <dbReference type="ARBA" id="ARBA00022832"/>
    </source>
</evidence>
<evidence type="ECO:0000256" key="18">
    <source>
        <dbReference type="ARBA" id="ARBA00049108"/>
    </source>
</evidence>
<keyword evidence="8" id="KW-0560">Oxidoreductase</keyword>
<dbReference type="PANTHER" id="PTHR24317:SF7">
    <property type="entry name" value="PEROXISOMAL TRANS-2-ENOYL-COA REDUCTASE"/>
    <property type="match status" value="1"/>
</dbReference>
<evidence type="ECO:0000256" key="21">
    <source>
        <dbReference type="ARBA" id="ARBA00049559"/>
    </source>
</evidence>
<evidence type="ECO:0000256" key="4">
    <source>
        <dbReference type="ARBA" id="ARBA00022516"/>
    </source>
</evidence>
<protein>
    <recommendedName>
        <fullName evidence="15">Peroxisomal trans-2-enoyl-CoA reductase</fullName>
        <ecNumber evidence="14">1.3.1.38</ecNumber>
    </recommendedName>
</protein>
<comment type="function">
    <text evidence="12">Participates in chain elongation of fatty acids. Catalyzes the reduction of trans-2-enoyl-CoAs of varying chain lengths from 6:1 to 16:1, having maximum activity with 10:1 CoA. Has no 2,4-dienoyl-CoA reductase activity.</text>
</comment>
<evidence type="ECO:0000256" key="10">
    <source>
        <dbReference type="ARBA" id="ARBA00023140"/>
    </source>
</evidence>
<evidence type="ECO:0000256" key="3">
    <source>
        <dbReference type="ARBA" id="ARBA00006484"/>
    </source>
</evidence>
<comment type="pathway">
    <text evidence="2">Lipid metabolism.</text>
</comment>
<comment type="catalytic activity">
    <reaction evidence="20">
        <text>(2E)-decenoyl-CoA + NADPH + H(+) = decanoyl-CoA + NADP(+)</text>
        <dbReference type="Rhea" id="RHEA:44960"/>
        <dbReference type="ChEBI" id="CHEBI:15378"/>
        <dbReference type="ChEBI" id="CHEBI:57783"/>
        <dbReference type="ChEBI" id="CHEBI:58349"/>
        <dbReference type="ChEBI" id="CHEBI:61406"/>
        <dbReference type="ChEBI" id="CHEBI:61430"/>
    </reaction>
    <physiologicalReaction direction="left-to-right" evidence="20">
        <dbReference type="Rhea" id="RHEA:44961"/>
    </physiologicalReaction>
</comment>
<evidence type="ECO:0000256" key="14">
    <source>
        <dbReference type="ARBA" id="ARBA00038849"/>
    </source>
</evidence>
<comment type="catalytic activity">
    <reaction evidence="21">
        <text>(2E)-octenoyl-CoA + NADPH + H(+) = octanoyl-CoA + NADP(+)</text>
        <dbReference type="Rhea" id="RHEA:44952"/>
        <dbReference type="ChEBI" id="CHEBI:15378"/>
        <dbReference type="ChEBI" id="CHEBI:57386"/>
        <dbReference type="ChEBI" id="CHEBI:57783"/>
        <dbReference type="ChEBI" id="CHEBI:58349"/>
        <dbReference type="ChEBI" id="CHEBI:62242"/>
    </reaction>
    <physiologicalReaction direction="left-to-right" evidence="21">
        <dbReference type="Rhea" id="RHEA:44953"/>
    </physiologicalReaction>
</comment>
<sequence length="268" mass="27175">MTAADFRPVLAQDALSGHSVIVTGAGSGIGRAIALRLLALGARVTGVGRRAETLEETGRMAGADAAYAAEVCDVREADAVEALVARVGEAHGLTGLVNNAGGQFFARAEDISPRGWQAVVNLNLNAVFAITRAARPYLEASRGAVVNMSLSPVERGAIGMSHSLAARAGVLAMTRALALEWGGQGIRVNCLGPGTVLTPALADEAHAPHVAKLVAGVPLGRATSPEEVAELTAFLISPAGALMTGQLIQIDGGAHLGVPVNMLGEDGA</sequence>
<keyword evidence="9" id="KW-0443">Lipid metabolism</keyword>
<dbReference type="InterPro" id="IPR002347">
    <property type="entry name" value="SDR_fam"/>
</dbReference>